<accession>A0A419T090</accession>
<comment type="similarity">
    <text evidence="2">Belongs to the bacterial solute-binding protein 8 family.</text>
</comment>
<dbReference type="EMBL" id="MCIA01000028">
    <property type="protein sequence ID" value="RKD30866.1"/>
    <property type="molecule type" value="Genomic_DNA"/>
</dbReference>
<dbReference type="PANTHER" id="PTHR30532:SF21">
    <property type="entry name" value="SIDEROPHORE-BINDING LIPOPROTEIN YFIY-RELATED"/>
    <property type="match status" value="1"/>
</dbReference>
<keyword evidence="8" id="KW-1185">Reference proteome</keyword>
<dbReference type="SUPFAM" id="SSF53807">
    <property type="entry name" value="Helical backbone' metal receptor"/>
    <property type="match status" value="1"/>
</dbReference>
<protein>
    <recommendedName>
        <fullName evidence="6">Fe/B12 periplasmic-binding domain-containing protein</fullName>
    </recommendedName>
</protein>
<dbReference type="InterPro" id="IPR002491">
    <property type="entry name" value="ABC_transptr_periplasmic_BD"/>
</dbReference>
<dbReference type="PANTHER" id="PTHR30532">
    <property type="entry name" value="IRON III DICITRATE-BINDING PERIPLASMIC PROTEIN"/>
    <property type="match status" value="1"/>
</dbReference>
<evidence type="ECO:0000259" key="6">
    <source>
        <dbReference type="PROSITE" id="PS50983"/>
    </source>
</evidence>
<dbReference type="InterPro" id="IPR051313">
    <property type="entry name" value="Bact_iron-sidero_bind"/>
</dbReference>
<organism evidence="7 8">
    <name type="scientific">Lacrimispora algidixylanolytica</name>
    <dbReference type="NCBI Taxonomy" id="94868"/>
    <lineage>
        <taxon>Bacteria</taxon>
        <taxon>Bacillati</taxon>
        <taxon>Bacillota</taxon>
        <taxon>Clostridia</taxon>
        <taxon>Lachnospirales</taxon>
        <taxon>Lachnospiraceae</taxon>
        <taxon>Lacrimispora</taxon>
    </lineage>
</organism>
<dbReference type="PROSITE" id="PS50983">
    <property type="entry name" value="FE_B12_PBP"/>
    <property type="match status" value="1"/>
</dbReference>
<comment type="subcellular location">
    <subcellularLocation>
        <location evidence="1">Cell envelope</location>
    </subcellularLocation>
</comment>
<evidence type="ECO:0000256" key="3">
    <source>
        <dbReference type="ARBA" id="ARBA00022448"/>
    </source>
</evidence>
<feature type="region of interest" description="Disordered" evidence="5">
    <location>
        <begin position="15"/>
        <end position="48"/>
    </location>
</feature>
<proteinExistence type="inferred from homology"/>
<evidence type="ECO:0000256" key="5">
    <source>
        <dbReference type="SAM" id="MobiDB-lite"/>
    </source>
</evidence>
<evidence type="ECO:0000313" key="8">
    <source>
        <dbReference type="Proteomes" id="UP000284277"/>
    </source>
</evidence>
<dbReference type="AlphaFoldDB" id="A0A419T090"/>
<comment type="caution">
    <text evidence="7">The sequence shown here is derived from an EMBL/GenBank/DDBJ whole genome shotgun (WGS) entry which is preliminary data.</text>
</comment>
<evidence type="ECO:0000256" key="4">
    <source>
        <dbReference type="ARBA" id="ARBA00022729"/>
    </source>
</evidence>
<evidence type="ECO:0000256" key="2">
    <source>
        <dbReference type="ARBA" id="ARBA00008814"/>
    </source>
</evidence>
<dbReference type="Gene3D" id="3.40.50.1980">
    <property type="entry name" value="Nitrogenase molybdenum iron protein domain"/>
    <property type="match status" value="1"/>
</dbReference>
<name>A0A419T090_9FIRM</name>
<feature type="compositionally biased region" description="Polar residues" evidence="5">
    <location>
        <begin position="30"/>
        <end position="47"/>
    </location>
</feature>
<keyword evidence="3" id="KW-0813">Transport</keyword>
<dbReference type="GO" id="GO:0030288">
    <property type="term" value="C:outer membrane-bounded periplasmic space"/>
    <property type="evidence" value="ECO:0007669"/>
    <property type="project" value="TreeGrafter"/>
</dbReference>
<evidence type="ECO:0000313" key="7">
    <source>
        <dbReference type="EMBL" id="RKD30866.1"/>
    </source>
</evidence>
<dbReference type="Proteomes" id="UP000284277">
    <property type="component" value="Unassembled WGS sequence"/>
</dbReference>
<evidence type="ECO:0000256" key="1">
    <source>
        <dbReference type="ARBA" id="ARBA00004196"/>
    </source>
</evidence>
<sequence>MLVVTALLAGCSNTYKVSSPSKESKESKTNAEGSSEVNNSIASSNAGDSDMHVIEQAMGSTTITGIPSRVVTLFQGATDSVLTLGVKPLGSVEPWAEKPVYEYLRSQMEGVANLGIQTQLDLEAIIALKPDIIIA</sequence>
<gene>
    <name evidence="7" type="ORF">BET01_21095</name>
</gene>
<feature type="domain" description="Fe/B12 periplasmic-binding" evidence="6">
    <location>
        <begin position="69"/>
        <end position="135"/>
    </location>
</feature>
<dbReference type="GO" id="GO:1901678">
    <property type="term" value="P:iron coordination entity transport"/>
    <property type="evidence" value="ECO:0007669"/>
    <property type="project" value="UniProtKB-ARBA"/>
</dbReference>
<keyword evidence="4" id="KW-0732">Signal</keyword>
<reference evidence="7 8" key="1">
    <citation type="submission" date="2016-08" db="EMBL/GenBank/DDBJ databases">
        <title>A new outlook on sporulation: Clostridium algidixylanolyticum.</title>
        <authorList>
            <person name="Poppleton D.I."/>
            <person name="Gribaldo S."/>
        </authorList>
    </citation>
    <scope>NUCLEOTIDE SEQUENCE [LARGE SCALE GENOMIC DNA]</scope>
    <source>
        <strain evidence="7 8">SPL73</strain>
    </source>
</reference>